<protein>
    <submittedName>
        <fullName evidence="1">Uncharacterized protein</fullName>
    </submittedName>
</protein>
<evidence type="ECO:0000313" key="2">
    <source>
        <dbReference type="Proteomes" id="UP000499080"/>
    </source>
</evidence>
<keyword evidence="2" id="KW-1185">Reference proteome</keyword>
<gene>
    <name evidence="1" type="ORF">AVEN_268175_1</name>
</gene>
<evidence type="ECO:0000313" key="1">
    <source>
        <dbReference type="EMBL" id="GBN22544.1"/>
    </source>
</evidence>
<name>A0A4Y2M7R9_ARAVE</name>
<reference evidence="1 2" key="1">
    <citation type="journal article" date="2019" name="Sci. Rep.">
        <title>Orb-weaving spider Araneus ventricosus genome elucidates the spidroin gene catalogue.</title>
        <authorList>
            <person name="Kono N."/>
            <person name="Nakamura H."/>
            <person name="Ohtoshi R."/>
            <person name="Moran D.A.P."/>
            <person name="Shinohara A."/>
            <person name="Yoshida Y."/>
            <person name="Fujiwara M."/>
            <person name="Mori M."/>
            <person name="Tomita M."/>
            <person name="Arakawa K."/>
        </authorList>
    </citation>
    <scope>NUCLEOTIDE SEQUENCE [LARGE SCALE GENOMIC DNA]</scope>
</reference>
<accession>A0A4Y2M7R9</accession>
<sequence>MGNTFCLRAVSVDLRVLQRWQKREFHVLDMLLRDSLCRHWEVMTEYAKTGRCDEDTCEGTCLQGDLDPFYGHGLLLSEAGYSAERCAGEELGDCH</sequence>
<comment type="caution">
    <text evidence="1">The sequence shown here is derived from an EMBL/GenBank/DDBJ whole genome shotgun (WGS) entry which is preliminary data.</text>
</comment>
<proteinExistence type="predicted"/>
<dbReference type="AlphaFoldDB" id="A0A4Y2M7R9"/>
<dbReference type="Proteomes" id="UP000499080">
    <property type="component" value="Unassembled WGS sequence"/>
</dbReference>
<dbReference type="EMBL" id="BGPR01006877">
    <property type="protein sequence ID" value="GBN22544.1"/>
    <property type="molecule type" value="Genomic_DNA"/>
</dbReference>
<organism evidence="1 2">
    <name type="scientific">Araneus ventricosus</name>
    <name type="common">Orbweaver spider</name>
    <name type="synonym">Epeira ventricosa</name>
    <dbReference type="NCBI Taxonomy" id="182803"/>
    <lineage>
        <taxon>Eukaryota</taxon>
        <taxon>Metazoa</taxon>
        <taxon>Ecdysozoa</taxon>
        <taxon>Arthropoda</taxon>
        <taxon>Chelicerata</taxon>
        <taxon>Arachnida</taxon>
        <taxon>Araneae</taxon>
        <taxon>Araneomorphae</taxon>
        <taxon>Entelegynae</taxon>
        <taxon>Araneoidea</taxon>
        <taxon>Araneidae</taxon>
        <taxon>Araneus</taxon>
    </lineage>
</organism>